<keyword evidence="3" id="KW-1185">Reference proteome</keyword>
<organism evidence="2 3">
    <name type="scientific">Jiangella rhizosphaerae</name>
    <dbReference type="NCBI Taxonomy" id="2293569"/>
    <lineage>
        <taxon>Bacteria</taxon>
        <taxon>Bacillati</taxon>
        <taxon>Actinomycetota</taxon>
        <taxon>Actinomycetes</taxon>
        <taxon>Jiangellales</taxon>
        <taxon>Jiangellaceae</taxon>
        <taxon>Jiangella</taxon>
    </lineage>
</organism>
<proteinExistence type="predicted"/>
<feature type="region of interest" description="Disordered" evidence="1">
    <location>
        <begin position="1"/>
        <end position="97"/>
    </location>
</feature>
<evidence type="ECO:0000313" key="2">
    <source>
        <dbReference type="EMBL" id="RIQ22057.1"/>
    </source>
</evidence>
<feature type="compositionally biased region" description="Basic and acidic residues" evidence="1">
    <location>
        <begin position="37"/>
        <end position="50"/>
    </location>
</feature>
<sequence length="97" mass="10807">MFHVRQLLERRPRAGRGGVTAAEFGRDLPVRGPVQQRDGDARRRQPERVGDGVPLRPLGRTAAEQRPRGPVVEVEGGRLVQVEDAGQRHHPGRPGRR</sequence>
<dbReference type="Proteomes" id="UP000284057">
    <property type="component" value="Unassembled WGS sequence"/>
</dbReference>
<feature type="compositionally biased region" description="Basic and acidic residues" evidence="1">
    <location>
        <begin position="1"/>
        <end position="12"/>
    </location>
</feature>
<evidence type="ECO:0000313" key="3">
    <source>
        <dbReference type="Proteomes" id="UP000284057"/>
    </source>
</evidence>
<reference evidence="2 3" key="1">
    <citation type="submission" date="2018-09" db="EMBL/GenBank/DDBJ databases">
        <title>Isolation, diversity and antifungal activity of actinobacteria from wheat.</title>
        <authorList>
            <person name="Han C."/>
        </authorList>
    </citation>
    <scope>NUCLEOTIDE SEQUENCE [LARGE SCALE GENOMIC DNA]</scope>
    <source>
        <strain evidence="2 3">NEAU-YY265</strain>
    </source>
</reference>
<feature type="non-terminal residue" evidence="2">
    <location>
        <position position="97"/>
    </location>
</feature>
<accession>A0A418KQF8</accession>
<evidence type="ECO:0000256" key="1">
    <source>
        <dbReference type="SAM" id="MobiDB-lite"/>
    </source>
</evidence>
<dbReference type="AlphaFoldDB" id="A0A418KQF8"/>
<comment type="caution">
    <text evidence="2">The sequence shown here is derived from an EMBL/GenBank/DDBJ whole genome shotgun (WGS) entry which is preliminary data.</text>
</comment>
<feature type="compositionally biased region" description="Basic residues" evidence="1">
    <location>
        <begin position="88"/>
        <end position="97"/>
    </location>
</feature>
<protein>
    <submittedName>
        <fullName evidence="2">Uncharacterized protein</fullName>
    </submittedName>
</protein>
<gene>
    <name evidence="2" type="ORF">DY240_14245</name>
</gene>
<name>A0A418KQF8_9ACTN</name>
<dbReference type="EMBL" id="QUAL01000141">
    <property type="protein sequence ID" value="RIQ22057.1"/>
    <property type="molecule type" value="Genomic_DNA"/>
</dbReference>